<dbReference type="InterPro" id="IPR020081">
    <property type="entry name" value="SsrA-bd_prot_CS"/>
</dbReference>
<dbReference type="Proteomes" id="UP001329915">
    <property type="component" value="Chromosome"/>
</dbReference>
<dbReference type="GO" id="GO:0070929">
    <property type="term" value="P:trans-translation"/>
    <property type="evidence" value="ECO:0007669"/>
    <property type="project" value="UniProtKB-UniRule"/>
</dbReference>
<dbReference type="HAMAP" id="MF_00023">
    <property type="entry name" value="SmpB"/>
    <property type="match status" value="1"/>
</dbReference>
<dbReference type="PANTHER" id="PTHR30308:SF2">
    <property type="entry name" value="SSRA-BINDING PROTEIN"/>
    <property type="match status" value="1"/>
</dbReference>
<organism evidence="4 5">
    <name type="scientific">Metallumcola ferriviriculae</name>
    <dbReference type="NCBI Taxonomy" id="3039180"/>
    <lineage>
        <taxon>Bacteria</taxon>
        <taxon>Bacillati</taxon>
        <taxon>Bacillota</taxon>
        <taxon>Clostridia</taxon>
        <taxon>Neomoorellales</taxon>
        <taxon>Desulfitibacteraceae</taxon>
        <taxon>Metallumcola</taxon>
    </lineage>
</organism>
<dbReference type="GO" id="GO:0070930">
    <property type="term" value="P:trans-translation-dependent protein tagging"/>
    <property type="evidence" value="ECO:0007669"/>
    <property type="project" value="TreeGrafter"/>
</dbReference>
<protein>
    <recommendedName>
        <fullName evidence="3">SsrA-binding protein</fullName>
    </recommendedName>
    <alternativeName>
        <fullName evidence="3">Small protein B</fullName>
    </alternativeName>
</protein>
<comment type="similarity">
    <text evidence="3">Belongs to the SmpB family.</text>
</comment>
<dbReference type="SUPFAM" id="SSF74982">
    <property type="entry name" value="Small protein B (SmpB)"/>
    <property type="match status" value="1"/>
</dbReference>
<dbReference type="RefSeq" id="WP_366923837.1">
    <property type="nucleotide sequence ID" value="NZ_CP121694.1"/>
</dbReference>
<dbReference type="KEGG" id="dbc:MFMK1_000752"/>
<name>A0AAU0UL70_9FIRM</name>
<evidence type="ECO:0000256" key="1">
    <source>
        <dbReference type="ARBA" id="ARBA00022490"/>
    </source>
</evidence>
<evidence type="ECO:0000313" key="4">
    <source>
        <dbReference type="EMBL" id="WRO20962.1"/>
    </source>
</evidence>
<dbReference type="GO" id="GO:0005829">
    <property type="term" value="C:cytosol"/>
    <property type="evidence" value="ECO:0007669"/>
    <property type="project" value="TreeGrafter"/>
</dbReference>
<comment type="subcellular location">
    <subcellularLocation>
        <location evidence="3">Cytoplasm</location>
    </subcellularLocation>
    <text evidence="3">The tmRNA-SmpB complex associates with stalled 70S ribosomes.</text>
</comment>
<dbReference type="NCBIfam" id="TIGR00086">
    <property type="entry name" value="smpB"/>
    <property type="match status" value="1"/>
</dbReference>
<reference evidence="4 5" key="1">
    <citation type="submission" date="2023-04" db="EMBL/GenBank/DDBJ databases">
        <authorList>
            <person name="Hsu D."/>
        </authorList>
    </citation>
    <scope>NUCLEOTIDE SEQUENCE [LARGE SCALE GENOMIC DNA]</scope>
    <source>
        <strain evidence="4 5">MK1</strain>
    </source>
</reference>
<dbReference type="NCBIfam" id="NF003843">
    <property type="entry name" value="PRK05422.1"/>
    <property type="match status" value="1"/>
</dbReference>
<evidence type="ECO:0000313" key="5">
    <source>
        <dbReference type="Proteomes" id="UP001329915"/>
    </source>
</evidence>
<dbReference type="AlphaFoldDB" id="A0AAU0UL70"/>
<keyword evidence="5" id="KW-1185">Reference proteome</keyword>
<dbReference type="InterPro" id="IPR023620">
    <property type="entry name" value="SmpB"/>
</dbReference>
<keyword evidence="1 3" id="KW-0963">Cytoplasm</keyword>
<dbReference type="InterPro" id="IPR000037">
    <property type="entry name" value="SsrA-bd_prot"/>
</dbReference>
<proteinExistence type="inferred from homology"/>
<dbReference type="PANTHER" id="PTHR30308">
    <property type="entry name" value="TMRNA-BINDING COMPONENT OF TRANS-TRANSLATION TAGGING COMPLEX"/>
    <property type="match status" value="1"/>
</dbReference>
<dbReference type="Pfam" id="PF01668">
    <property type="entry name" value="SmpB"/>
    <property type="match status" value="1"/>
</dbReference>
<gene>
    <name evidence="3 4" type="primary">smpB</name>
    <name evidence="4" type="ORF">MFMK1_000752</name>
</gene>
<evidence type="ECO:0000256" key="3">
    <source>
        <dbReference type="HAMAP-Rule" id="MF_00023"/>
    </source>
</evidence>
<dbReference type="GO" id="GO:0003723">
    <property type="term" value="F:RNA binding"/>
    <property type="evidence" value="ECO:0007669"/>
    <property type="project" value="UniProtKB-UniRule"/>
</dbReference>
<evidence type="ECO:0000256" key="2">
    <source>
        <dbReference type="ARBA" id="ARBA00022884"/>
    </source>
</evidence>
<dbReference type="EMBL" id="CP121694">
    <property type="protein sequence ID" value="WRO20962.1"/>
    <property type="molecule type" value="Genomic_DNA"/>
</dbReference>
<sequence length="154" mass="17976">MADKKVITENRKARHDYHILEVFEAGIALKGTEVKSLRAHKVNLKDSFALVHNNEVILYKMHIGAYEQGNRFNHEPERERKLLLNKAEIRRLIGKTKETGMALIPLRAYFNDRGLAKIEMALAKGKKTYDKREDIAKRDANREIQRALRERQKL</sequence>
<accession>A0AAU0UL70</accession>
<dbReference type="Gene3D" id="2.40.280.10">
    <property type="match status" value="1"/>
</dbReference>
<comment type="function">
    <text evidence="3">Required for rescue of stalled ribosomes mediated by trans-translation. Binds to transfer-messenger RNA (tmRNA), required for stable association of tmRNA with ribosomes. tmRNA and SmpB together mimic tRNA shape, replacing the anticodon stem-loop with SmpB. tmRNA is encoded by the ssrA gene; the 2 termini fold to resemble tRNA(Ala) and it encodes a 'tag peptide', a short internal open reading frame. During trans-translation Ala-aminoacylated tmRNA acts like a tRNA, entering the A-site of stalled ribosomes, displacing the stalled mRNA. The ribosome then switches to translate the ORF on the tmRNA; the nascent peptide is terminated with the 'tag peptide' encoded by the tmRNA and targeted for degradation. The ribosome is freed to recommence translation, which seems to be the essential function of trans-translation.</text>
</comment>
<dbReference type="CDD" id="cd09294">
    <property type="entry name" value="SmpB"/>
    <property type="match status" value="1"/>
</dbReference>
<dbReference type="PROSITE" id="PS01317">
    <property type="entry name" value="SSRP"/>
    <property type="match status" value="1"/>
</dbReference>
<keyword evidence="2 3" id="KW-0694">RNA-binding</keyword>